<evidence type="ECO:0000313" key="9">
    <source>
        <dbReference type="Proteomes" id="UP001233999"/>
    </source>
</evidence>
<dbReference type="EMBL" id="JASPKZ010004913">
    <property type="protein sequence ID" value="KAJ9589752.1"/>
    <property type="molecule type" value="Genomic_DNA"/>
</dbReference>
<reference evidence="8" key="2">
    <citation type="submission" date="2023-05" db="EMBL/GenBank/DDBJ databases">
        <authorList>
            <person name="Fouks B."/>
        </authorList>
    </citation>
    <scope>NUCLEOTIDE SEQUENCE</scope>
    <source>
        <strain evidence="8">Stay&amp;Tobe</strain>
        <tissue evidence="8">Testes</tissue>
    </source>
</reference>
<dbReference type="PROSITE" id="PS01127">
    <property type="entry name" value="EF_TS_2"/>
    <property type="match status" value="1"/>
</dbReference>
<dbReference type="GO" id="GO:0005739">
    <property type="term" value="C:mitochondrion"/>
    <property type="evidence" value="ECO:0007669"/>
    <property type="project" value="UniProtKB-SubCell"/>
</dbReference>
<evidence type="ECO:0000313" key="8">
    <source>
        <dbReference type="EMBL" id="KAJ9589752.1"/>
    </source>
</evidence>
<dbReference type="CDD" id="cd14275">
    <property type="entry name" value="UBA_EF-Ts"/>
    <property type="match status" value="1"/>
</dbReference>
<dbReference type="InterPro" id="IPR036402">
    <property type="entry name" value="EF-Ts_dimer_sf"/>
</dbReference>
<dbReference type="Gene3D" id="3.30.479.20">
    <property type="entry name" value="Elongation factor Ts, dimerisation domain"/>
    <property type="match status" value="2"/>
</dbReference>
<protein>
    <recommendedName>
        <fullName evidence="6">Elongation factor Ts, mitochondrial</fullName>
        <shortName evidence="6">EF-Ts</shortName>
        <shortName evidence="6">EF-TsMt</shortName>
    </recommendedName>
</protein>
<evidence type="ECO:0000256" key="2">
    <source>
        <dbReference type="ARBA" id="ARBA00022768"/>
    </source>
</evidence>
<evidence type="ECO:0000256" key="6">
    <source>
        <dbReference type="HAMAP-Rule" id="MF_03135"/>
    </source>
</evidence>
<dbReference type="Pfam" id="PF00889">
    <property type="entry name" value="EF_TS"/>
    <property type="match status" value="1"/>
</dbReference>
<dbReference type="GO" id="GO:0003746">
    <property type="term" value="F:translation elongation factor activity"/>
    <property type="evidence" value="ECO:0007669"/>
    <property type="project" value="UniProtKB-UniRule"/>
</dbReference>
<keyword evidence="9" id="KW-1185">Reference proteome</keyword>
<evidence type="ECO:0000256" key="1">
    <source>
        <dbReference type="ARBA" id="ARBA00005532"/>
    </source>
</evidence>
<reference evidence="8" key="1">
    <citation type="journal article" date="2023" name="IScience">
        <title>Live-bearing cockroach genome reveals convergent evolutionary mechanisms linked to viviparity in insects and beyond.</title>
        <authorList>
            <person name="Fouks B."/>
            <person name="Harrison M.C."/>
            <person name="Mikhailova A.A."/>
            <person name="Marchal E."/>
            <person name="English S."/>
            <person name="Carruthers M."/>
            <person name="Jennings E.C."/>
            <person name="Chiamaka E.L."/>
            <person name="Frigard R.A."/>
            <person name="Pippel M."/>
            <person name="Attardo G.M."/>
            <person name="Benoit J.B."/>
            <person name="Bornberg-Bauer E."/>
            <person name="Tobe S.S."/>
        </authorList>
    </citation>
    <scope>NUCLEOTIDE SEQUENCE</scope>
    <source>
        <strain evidence="8">Stay&amp;Tobe</strain>
    </source>
</reference>
<dbReference type="InterPro" id="IPR001816">
    <property type="entry name" value="Transl_elong_EFTs/EF1B"/>
</dbReference>
<dbReference type="PANTHER" id="PTHR11741">
    <property type="entry name" value="ELONGATION FACTOR TS"/>
    <property type="match status" value="1"/>
</dbReference>
<comment type="function">
    <text evidence="6">Associates with the EF-Tu.GDP complex and induces the exchange of GDP to GTP. It remains bound to the aminoacyl-tRNA.EF-Tu.GTP complex up to the GTP hydrolysis stage on the ribosome.</text>
</comment>
<keyword evidence="5 6" id="KW-0496">Mitochondrion</keyword>
<dbReference type="AlphaFoldDB" id="A0AAD8EHH0"/>
<comment type="similarity">
    <text evidence="1 6">Belongs to the EF-Ts family.</text>
</comment>
<evidence type="ECO:0000256" key="3">
    <source>
        <dbReference type="ARBA" id="ARBA00022917"/>
    </source>
</evidence>
<keyword evidence="3 6" id="KW-0648">Protein biosynthesis</keyword>
<dbReference type="InterPro" id="IPR009060">
    <property type="entry name" value="UBA-like_sf"/>
</dbReference>
<dbReference type="FunFam" id="1.10.8.10:FF:000031">
    <property type="entry name" value="Elongation factor Ts, mitochondrial"/>
    <property type="match status" value="1"/>
</dbReference>
<dbReference type="SUPFAM" id="SSF54713">
    <property type="entry name" value="Elongation factor Ts (EF-Ts), dimerisation domain"/>
    <property type="match status" value="2"/>
</dbReference>
<accession>A0AAD8EHH0</accession>
<evidence type="ECO:0000256" key="5">
    <source>
        <dbReference type="ARBA" id="ARBA00023128"/>
    </source>
</evidence>
<feature type="domain" description="Translation elongation factor EFTs/EF1B dimerisation" evidence="7">
    <location>
        <begin position="84"/>
        <end position="253"/>
    </location>
</feature>
<dbReference type="Proteomes" id="UP001233999">
    <property type="component" value="Unassembled WGS sequence"/>
</dbReference>
<keyword evidence="4" id="KW-0809">Transit peptide</keyword>
<evidence type="ECO:0000256" key="4">
    <source>
        <dbReference type="ARBA" id="ARBA00022946"/>
    </source>
</evidence>
<dbReference type="InterPro" id="IPR014039">
    <property type="entry name" value="Transl_elong_EFTs/EF1B_dimer"/>
</dbReference>
<comment type="caution">
    <text evidence="8">The sequence shown here is derived from an EMBL/GenBank/DDBJ whole genome shotgun (WGS) entry which is preliminary data.</text>
</comment>
<dbReference type="GO" id="GO:0070125">
    <property type="term" value="P:mitochondrial translational elongation"/>
    <property type="evidence" value="ECO:0007669"/>
    <property type="project" value="TreeGrafter"/>
</dbReference>
<comment type="subcellular location">
    <subcellularLocation>
        <location evidence="6">Mitochondrion</location>
    </subcellularLocation>
</comment>
<proteinExistence type="inferred from homology"/>
<dbReference type="SUPFAM" id="SSF46934">
    <property type="entry name" value="UBA-like"/>
    <property type="match status" value="1"/>
</dbReference>
<evidence type="ECO:0000259" key="7">
    <source>
        <dbReference type="Pfam" id="PF00889"/>
    </source>
</evidence>
<dbReference type="HAMAP" id="MF_00050">
    <property type="entry name" value="EF_Ts"/>
    <property type="match status" value="1"/>
</dbReference>
<dbReference type="InterPro" id="IPR018101">
    <property type="entry name" value="Transl_elong_Ts_CS"/>
</dbReference>
<gene>
    <name evidence="8" type="ORF">L9F63_017054</name>
</gene>
<name>A0AAD8EHH0_DIPPU</name>
<sequence>MALILSQPFWNSVNKSLLGKLRKKTGYSFANCRKALELHDNNLEKAEKWLQEQAQALGWSKATKLEGRATLQGLIGIAVNKSFATIVEVNCETDFVARNKTFQSLVDTVANTCLKFAMNKYKVGQDLGKIGLDSERLKSLSCEDGKSLADHTALLIGNVGENVTLRRAYCLQAGEGISVAGYTHPAPSHVQKTLFGKYGALIAFKKISEGCDDDMPIVKMSTDQIGRLMCQHIIGMNPFKIGVQGKDVPVENSDDEKCMIFQEYLLDPSQTVAQFLAEAGISIVDFARFECGEELDIGTTPEQQRNLDVTVEVGG</sequence>
<dbReference type="PANTHER" id="PTHR11741:SF0">
    <property type="entry name" value="ELONGATION FACTOR TS, MITOCHONDRIAL"/>
    <property type="match status" value="1"/>
</dbReference>
<dbReference type="Gene3D" id="1.10.8.10">
    <property type="entry name" value="DNA helicase RuvA subunit, C-terminal domain"/>
    <property type="match status" value="1"/>
</dbReference>
<organism evidence="8 9">
    <name type="scientific">Diploptera punctata</name>
    <name type="common">Pacific beetle cockroach</name>
    <dbReference type="NCBI Taxonomy" id="6984"/>
    <lineage>
        <taxon>Eukaryota</taxon>
        <taxon>Metazoa</taxon>
        <taxon>Ecdysozoa</taxon>
        <taxon>Arthropoda</taxon>
        <taxon>Hexapoda</taxon>
        <taxon>Insecta</taxon>
        <taxon>Pterygota</taxon>
        <taxon>Neoptera</taxon>
        <taxon>Polyneoptera</taxon>
        <taxon>Dictyoptera</taxon>
        <taxon>Blattodea</taxon>
        <taxon>Blaberoidea</taxon>
        <taxon>Blaberidae</taxon>
        <taxon>Diplopterinae</taxon>
        <taxon>Diploptera</taxon>
    </lineage>
</organism>
<keyword evidence="2 6" id="KW-0251">Elongation factor</keyword>
<dbReference type="Pfam" id="PF25025">
    <property type="entry name" value="EF-Ts_N"/>
    <property type="match status" value="1"/>
</dbReference>